<gene>
    <name evidence="2" type="ORF">ColLi_13999</name>
</gene>
<feature type="chain" id="PRO_5041430123" evidence="1">
    <location>
        <begin position="20"/>
        <end position="110"/>
    </location>
</feature>
<sequence length="110" mass="11548">MISLQVKLVALHLASQVSAVQCPLGSPGHSKYILDAIRPLADPDTGRTKCCPEGTLFDGNSFVLGVPKCPPATTLKNGRCISTIKPLCEDGKLEGNIYVTTVSATCPPPL</sequence>
<protein>
    <submittedName>
        <fullName evidence="2">Uncharacterized protein</fullName>
    </submittedName>
</protein>
<proteinExistence type="predicted"/>
<keyword evidence="1" id="KW-0732">Signal</keyword>
<dbReference type="Proteomes" id="UP001055172">
    <property type="component" value="Unassembled WGS sequence"/>
</dbReference>
<comment type="caution">
    <text evidence="2">The sequence shown here is derived from an EMBL/GenBank/DDBJ whole genome shotgun (WGS) entry which is preliminary data.</text>
</comment>
<reference evidence="2 3" key="1">
    <citation type="submission" date="2021-07" db="EMBL/GenBank/DDBJ databases">
        <title>Genome data of Colletotrichum spaethianum.</title>
        <authorList>
            <person name="Utami Y.D."/>
            <person name="Hiruma K."/>
        </authorList>
    </citation>
    <scope>NUCLEOTIDE SEQUENCE [LARGE SCALE GENOMIC DNA]</scope>
    <source>
        <strain evidence="2 3">MAFF 242679</strain>
    </source>
</reference>
<feature type="signal peptide" evidence="1">
    <location>
        <begin position="1"/>
        <end position="19"/>
    </location>
</feature>
<evidence type="ECO:0000256" key="1">
    <source>
        <dbReference type="SAM" id="SignalP"/>
    </source>
</evidence>
<keyword evidence="3" id="KW-1185">Reference proteome</keyword>
<name>A0AA37H3B6_9PEZI</name>
<evidence type="ECO:0000313" key="3">
    <source>
        <dbReference type="Proteomes" id="UP001055172"/>
    </source>
</evidence>
<evidence type="ECO:0000313" key="2">
    <source>
        <dbReference type="EMBL" id="GJC91161.1"/>
    </source>
</evidence>
<accession>A0AA37H3B6</accession>
<organism evidence="2 3">
    <name type="scientific">Colletotrichum liriopes</name>
    <dbReference type="NCBI Taxonomy" id="708192"/>
    <lineage>
        <taxon>Eukaryota</taxon>
        <taxon>Fungi</taxon>
        <taxon>Dikarya</taxon>
        <taxon>Ascomycota</taxon>
        <taxon>Pezizomycotina</taxon>
        <taxon>Sordariomycetes</taxon>
        <taxon>Hypocreomycetidae</taxon>
        <taxon>Glomerellales</taxon>
        <taxon>Glomerellaceae</taxon>
        <taxon>Colletotrichum</taxon>
        <taxon>Colletotrichum spaethianum species complex</taxon>
    </lineage>
</organism>
<dbReference type="AlphaFoldDB" id="A0AA37H3B6"/>
<dbReference type="EMBL" id="BPPX01000077">
    <property type="protein sequence ID" value="GJC91161.1"/>
    <property type="molecule type" value="Genomic_DNA"/>
</dbReference>